<keyword evidence="1" id="KW-0812">Transmembrane</keyword>
<gene>
    <name evidence="2" type="ORF">QNI14_03125</name>
</gene>
<proteinExistence type="predicted"/>
<evidence type="ECO:0000313" key="2">
    <source>
        <dbReference type="EMBL" id="MDJ1113440.1"/>
    </source>
</evidence>
<dbReference type="Proteomes" id="UP001321481">
    <property type="component" value="Unassembled WGS sequence"/>
</dbReference>
<name>A0ABT6ZBA3_9MICO</name>
<feature type="transmembrane region" description="Helical" evidence="1">
    <location>
        <begin position="33"/>
        <end position="54"/>
    </location>
</feature>
<organism evidence="2 3">
    <name type="scientific">Microbacterium dauci</name>
    <dbReference type="NCBI Taxonomy" id="3048008"/>
    <lineage>
        <taxon>Bacteria</taxon>
        <taxon>Bacillati</taxon>
        <taxon>Actinomycetota</taxon>
        <taxon>Actinomycetes</taxon>
        <taxon>Micrococcales</taxon>
        <taxon>Microbacteriaceae</taxon>
        <taxon>Microbacterium</taxon>
    </lineage>
</organism>
<evidence type="ECO:0000313" key="3">
    <source>
        <dbReference type="Proteomes" id="UP001321481"/>
    </source>
</evidence>
<accession>A0ABT6ZBA3</accession>
<dbReference type="RefSeq" id="WP_283714742.1">
    <property type="nucleotide sequence ID" value="NZ_JASJND010000001.1"/>
</dbReference>
<protein>
    <submittedName>
        <fullName evidence="2">Uncharacterized protein</fullName>
    </submittedName>
</protein>
<comment type="caution">
    <text evidence="2">The sequence shown here is derived from an EMBL/GenBank/DDBJ whole genome shotgun (WGS) entry which is preliminary data.</text>
</comment>
<sequence>MIALGTLWVTLGDRGISADATGTSGYTRPSEVVAGLLGVVALITGVIVGVWSLLARNRRT</sequence>
<dbReference type="EMBL" id="JASJND010000001">
    <property type="protein sequence ID" value="MDJ1113440.1"/>
    <property type="molecule type" value="Genomic_DNA"/>
</dbReference>
<keyword evidence="1" id="KW-1133">Transmembrane helix</keyword>
<reference evidence="2 3" key="1">
    <citation type="submission" date="2023-05" db="EMBL/GenBank/DDBJ databases">
        <title>Microbacterium dauci sp.nov., Isolated from Carrot Rhizosphere Soil.</title>
        <authorList>
            <person name="Xiao Z."/>
            <person name="Zheng J."/>
        </authorList>
    </citation>
    <scope>NUCLEOTIDE SEQUENCE [LARGE SCALE GENOMIC DNA]</scope>
    <source>
        <strain evidence="2 3">LX3-4</strain>
    </source>
</reference>
<keyword evidence="1" id="KW-0472">Membrane</keyword>
<keyword evidence="3" id="KW-1185">Reference proteome</keyword>
<evidence type="ECO:0000256" key="1">
    <source>
        <dbReference type="SAM" id="Phobius"/>
    </source>
</evidence>